<protein>
    <submittedName>
        <fullName evidence="9">TonB-linked outer membrane protein, SusC/RagA family</fullName>
    </submittedName>
</protein>
<dbReference type="Pfam" id="PF07715">
    <property type="entry name" value="Plug"/>
    <property type="match status" value="1"/>
</dbReference>
<gene>
    <name evidence="9" type="ORF">SAMN05660226_02354</name>
</gene>
<evidence type="ECO:0000256" key="5">
    <source>
        <dbReference type="ARBA" id="ARBA00023136"/>
    </source>
</evidence>
<dbReference type="SUPFAM" id="SSF49464">
    <property type="entry name" value="Carboxypeptidase regulatory domain-like"/>
    <property type="match status" value="1"/>
</dbReference>
<proteinExistence type="inferred from homology"/>
<evidence type="ECO:0000256" key="1">
    <source>
        <dbReference type="ARBA" id="ARBA00004571"/>
    </source>
</evidence>
<dbReference type="OrthoDB" id="9768177at2"/>
<keyword evidence="4 7" id="KW-0812">Transmembrane</keyword>
<dbReference type="InterPro" id="IPR008969">
    <property type="entry name" value="CarboxyPept-like_regulatory"/>
</dbReference>
<dbReference type="GO" id="GO:0009279">
    <property type="term" value="C:cell outer membrane"/>
    <property type="evidence" value="ECO:0007669"/>
    <property type="project" value="UniProtKB-SubCell"/>
</dbReference>
<dbReference type="SUPFAM" id="SSF56935">
    <property type="entry name" value="Porins"/>
    <property type="match status" value="1"/>
</dbReference>
<dbReference type="Gene3D" id="2.60.40.1120">
    <property type="entry name" value="Carboxypeptidase-like, regulatory domain"/>
    <property type="match status" value="1"/>
</dbReference>
<evidence type="ECO:0000313" key="10">
    <source>
        <dbReference type="Proteomes" id="UP000190541"/>
    </source>
</evidence>
<evidence type="ECO:0000256" key="6">
    <source>
        <dbReference type="ARBA" id="ARBA00023237"/>
    </source>
</evidence>
<keyword evidence="6 7" id="KW-0998">Cell outer membrane</keyword>
<keyword evidence="3 7" id="KW-1134">Transmembrane beta strand</keyword>
<dbReference type="PROSITE" id="PS52016">
    <property type="entry name" value="TONB_DEPENDENT_REC_3"/>
    <property type="match status" value="1"/>
</dbReference>
<feature type="domain" description="TonB-dependent receptor plug" evidence="8">
    <location>
        <begin position="135"/>
        <end position="245"/>
    </location>
</feature>
<keyword evidence="10" id="KW-1185">Reference proteome</keyword>
<dbReference type="STRING" id="623280.SAMN05660226_02354"/>
<evidence type="ECO:0000256" key="4">
    <source>
        <dbReference type="ARBA" id="ARBA00022692"/>
    </source>
</evidence>
<dbReference type="InterPro" id="IPR039426">
    <property type="entry name" value="TonB-dep_rcpt-like"/>
</dbReference>
<comment type="subcellular location">
    <subcellularLocation>
        <location evidence="1 7">Cell outer membrane</location>
        <topology evidence="1 7">Multi-pass membrane protein</topology>
    </subcellularLocation>
</comment>
<dbReference type="FunFam" id="2.170.130.10:FF:000003">
    <property type="entry name" value="SusC/RagA family TonB-linked outer membrane protein"/>
    <property type="match status" value="1"/>
</dbReference>
<keyword evidence="5 7" id="KW-0472">Membrane</keyword>
<dbReference type="InterPro" id="IPR012910">
    <property type="entry name" value="Plug_dom"/>
</dbReference>
<dbReference type="AlphaFoldDB" id="A0A1T5CU75"/>
<dbReference type="InterPro" id="IPR023996">
    <property type="entry name" value="TonB-dep_OMP_SusC/RagA"/>
</dbReference>
<organism evidence="9 10">
    <name type="scientific">Parapedobacter luteus</name>
    <dbReference type="NCBI Taxonomy" id="623280"/>
    <lineage>
        <taxon>Bacteria</taxon>
        <taxon>Pseudomonadati</taxon>
        <taxon>Bacteroidota</taxon>
        <taxon>Sphingobacteriia</taxon>
        <taxon>Sphingobacteriales</taxon>
        <taxon>Sphingobacteriaceae</taxon>
        <taxon>Parapedobacter</taxon>
    </lineage>
</organism>
<dbReference type="NCBIfam" id="TIGR04057">
    <property type="entry name" value="SusC_RagA_signa"/>
    <property type="match status" value="1"/>
</dbReference>
<reference evidence="9 10" key="1">
    <citation type="submission" date="2017-02" db="EMBL/GenBank/DDBJ databases">
        <authorList>
            <person name="Peterson S.W."/>
        </authorList>
    </citation>
    <scope>NUCLEOTIDE SEQUENCE [LARGE SCALE GENOMIC DNA]</scope>
    <source>
        <strain evidence="9 10">DSM 22899</strain>
    </source>
</reference>
<dbReference type="Gene3D" id="2.40.170.20">
    <property type="entry name" value="TonB-dependent receptor, beta-barrel domain"/>
    <property type="match status" value="1"/>
</dbReference>
<dbReference type="Proteomes" id="UP000190541">
    <property type="component" value="Unassembled WGS sequence"/>
</dbReference>
<evidence type="ECO:0000313" key="9">
    <source>
        <dbReference type="EMBL" id="SKB63022.1"/>
    </source>
</evidence>
<dbReference type="Gene3D" id="2.170.130.10">
    <property type="entry name" value="TonB-dependent receptor, plug domain"/>
    <property type="match status" value="1"/>
</dbReference>
<evidence type="ECO:0000256" key="2">
    <source>
        <dbReference type="ARBA" id="ARBA00022448"/>
    </source>
</evidence>
<comment type="similarity">
    <text evidence="7">Belongs to the TonB-dependent receptor family.</text>
</comment>
<accession>A0A1T5CU75</accession>
<dbReference type="Pfam" id="PF13715">
    <property type="entry name" value="CarbopepD_reg_2"/>
    <property type="match status" value="1"/>
</dbReference>
<evidence type="ECO:0000256" key="3">
    <source>
        <dbReference type="ARBA" id="ARBA00022452"/>
    </source>
</evidence>
<dbReference type="NCBIfam" id="TIGR04056">
    <property type="entry name" value="OMP_RagA_SusC"/>
    <property type="match status" value="1"/>
</dbReference>
<name>A0A1T5CU75_9SPHI</name>
<dbReference type="InterPro" id="IPR036942">
    <property type="entry name" value="Beta-barrel_TonB_sf"/>
</dbReference>
<dbReference type="InterPro" id="IPR037066">
    <property type="entry name" value="Plug_dom_sf"/>
</dbReference>
<keyword evidence="2 7" id="KW-0813">Transport</keyword>
<dbReference type="InterPro" id="IPR023997">
    <property type="entry name" value="TonB-dep_OMP_SusC/RagA_CS"/>
</dbReference>
<evidence type="ECO:0000256" key="7">
    <source>
        <dbReference type="PROSITE-ProRule" id="PRU01360"/>
    </source>
</evidence>
<dbReference type="EMBL" id="FUYS01000005">
    <property type="protein sequence ID" value="SKB63022.1"/>
    <property type="molecule type" value="Genomic_DNA"/>
</dbReference>
<evidence type="ECO:0000259" key="8">
    <source>
        <dbReference type="Pfam" id="PF07715"/>
    </source>
</evidence>
<sequence>MMCMIPYLYSYVFHRAARTAQVRLAGLFLVGLLSLPALGFGQAIAVTGRVNDVSGEALAGVSVAVKGGGARTSTDDAGLYRVEVPSADAVLIFSYVGYLSQEVDLAGRTTVNVSMAPDNTSLDEVVVVGYGTQKKSDVTGAVVSFNAERLQLQSMPQTTITQSLQGRIPGMNISTTSSNAEGNGNNIQIRGRNSITAGNAPLIVVDGIPYTDQLSEINPNDIASIDVLKDASAAAIYGARAANGVILVTTKKGTTGKPRISYDGYFGLDDIAHLPDMMDAESFYRTKVGRYGEGALTRTEIDAYAQGVDTDWIELATRTGTRQQHAVSVSGGAENVRYYVSGGFNQVKGIAINDDFRRVNVRVNLDADITPWLKIGTNTQLGHISRNNMPASFSGAFDMNPLTLPYQEDGTSLRIFPWVEDEFFSNPLEGFNVLKEDGTRSVLSNNFLEVDVPFVPGLSYRLNTGYTYRYRGVETYYGRNTRSGLQQGGVSEIDNWANEDWIVENIVNYNRTFGDHNLSFTGLYSAQKRVNKNHDLNANGFPSDIMSYYQNALATVWLPSDQYNAQQYLSQMARLNYAYQGRYLLTLTARRDGYSAFGEEAKFGVFPSVALGWNLDQERFLDPLAWINSLKLRVSYGVNGNQAISPYATLPQLQPQHYLTTDKQTAVGFYPSRLGDPTLGWETTRQANFGLDFGVLNNRLTGSIDYYRAKTSDLLLNRLISPVNGTRGLTQNIGSTSNNGIDLMLSATPIARGDFNWSVDLNLSHYKNKIVDVGLYDAAGNAIDDVGNRWFIGQPVSVNFSYVFDGIWQEGDDFANSAQPDAKPGDVRIRDVNGDGTINADDRTIIGSTVPSYIAGLTNTFQYKNFTLSFFIRTVQGVTRFNEMMNTFFDGRTRTMQREFWTPENPINTFPANRDDANPFGVNYFGKQNDASFIRLNDVTLRYRLPATVIDRWGMDNLEVFVNGKNLLTITDWEGLDPELSGQRGMPQMRTYLLGLRFGF</sequence>